<gene>
    <name evidence="5" type="ORF">HDF16_002657</name>
</gene>
<feature type="domain" description="GGDEF" evidence="4">
    <location>
        <begin position="496"/>
        <end position="629"/>
    </location>
</feature>
<dbReference type="SMART" id="SM00052">
    <property type="entry name" value="EAL"/>
    <property type="match status" value="1"/>
</dbReference>
<sequence length="913" mass="100750">MSTITKIGQAHDLSADEAKRGYPVHFRAVVTYYDPRNDGKHASLFLHDSTGSIFALFPANWHWTGATPHAGSLVDVVGVTAPGDYAALITQTQMEVIGESSQKLVAKPVSFTHLATGIEDAQYVEIEGVVHSITQSGHRITLNVAMADGMIGAVSVNDPNADYRDLVDSTVLIQGSIGTLFNDSRQMVGAHLMFPNLYSVKIEERSPSNPFSLPLRSIVSLSRYTPTGTLPHRVHVRGRVTLQWPGTMICIQDDTSGVCAKTIDRTRIELGEIADVTGFVLSGGYRPMLVDSVFRTLGGSESPEAQQVTPAEALQGHHDSVLIQIEGQLTGRDLTASQPTLLLSSHGEIFPVLLPKNQNNDSLSNIRIGSTLRIIGVCSVVLDAEEMVTGSGSAVTKSFHILTRSSKDVIVLKSASWWTPERTLLGFAGAVVIAGAVFVWVVVLRRRVRQQTKVIRESEERFRHMALHDGLTGLPTRHILQERLYLAPHKVRRFNTGIALLMLDLDDFKGVNDTYGHDAGDETLRVMARRIKESIRSTDLVARMGGDEFVVLLDDFVEPGHAEVVAEKIVSALSLPIPLGEHSVSLSVSVGVCEIFDHNLNVETLLKQVDMAMYEAKANGRNRFHVFNSEMAAATIARKRMKEDLSRALEEHELELYYQPLFSAQEPTLTGFEALLRWRSKSAGFVMPSEFIPLAEETGLIVAIGEWVIREACRQVGHLERQLGREFEISINLSPRQLLHDKLPQVIQEALEENCRRPSSLKMEITENILMTDSKLNQAAILRIRDLGVRIAIDDFGIGFSSLSYISRFPVDWIKIDKSFISDCANDPASLAVVRAIIAMAHSLGIHVTAEGVETSDQLSIVTNEDCDAIQGYYYSRPVPFSDLPRWIKSLAEPLENRCVEVAIPLSSLVQEH</sequence>
<protein>
    <submittedName>
        <fullName evidence="5">Diguanylate cyclase (GGDEF)-like protein</fullName>
    </submittedName>
</protein>
<keyword evidence="2" id="KW-0812">Transmembrane</keyword>
<dbReference type="CDD" id="cd01948">
    <property type="entry name" value="EAL"/>
    <property type="match status" value="1"/>
</dbReference>
<dbReference type="Gene3D" id="3.20.20.450">
    <property type="entry name" value="EAL domain"/>
    <property type="match status" value="1"/>
</dbReference>
<evidence type="ECO:0000256" key="2">
    <source>
        <dbReference type="SAM" id="Phobius"/>
    </source>
</evidence>
<dbReference type="FunFam" id="3.30.70.270:FF:000001">
    <property type="entry name" value="Diguanylate cyclase domain protein"/>
    <property type="match status" value="1"/>
</dbReference>
<name>A0A7W7ZDK2_9BACT</name>
<dbReference type="InterPro" id="IPR000160">
    <property type="entry name" value="GGDEF_dom"/>
</dbReference>
<dbReference type="RefSeq" id="WP_184217139.1">
    <property type="nucleotide sequence ID" value="NZ_JACHIP010000003.1"/>
</dbReference>
<dbReference type="SUPFAM" id="SSF141868">
    <property type="entry name" value="EAL domain-like"/>
    <property type="match status" value="1"/>
</dbReference>
<keyword evidence="2" id="KW-0472">Membrane</keyword>
<proteinExistence type="predicted"/>
<dbReference type="AlphaFoldDB" id="A0A7W7ZDK2"/>
<dbReference type="SUPFAM" id="SSF55073">
    <property type="entry name" value="Nucleotide cyclase"/>
    <property type="match status" value="1"/>
</dbReference>
<dbReference type="PROSITE" id="PS50883">
    <property type="entry name" value="EAL"/>
    <property type="match status" value="1"/>
</dbReference>
<evidence type="ECO:0000259" key="4">
    <source>
        <dbReference type="PROSITE" id="PS50887"/>
    </source>
</evidence>
<comment type="catalytic activity">
    <reaction evidence="1">
        <text>3',3'-c-di-GMP + H2O = 5'-phosphoguanylyl(3'-&gt;5')guanosine + H(+)</text>
        <dbReference type="Rhea" id="RHEA:24902"/>
        <dbReference type="ChEBI" id="CHEBI:15377"/>
        <dbReference type="ChEBI" id="CHEBI:15378"/>
        <dbReference type="ChEBI" id="CHEBI:58754"/>
        <dbReference type="ChEBI" id="CHEBI:58805"/>
        <dbReference type="EC" id="3.1.4.52"/>
    </reaction>
    <physiologicalReaction direction="left-to-right" evidence="1">
        <dbReference type="Rhea" id="RHEA:24903"/>
    </physiologicalReaction>
</comment>
<dbReference type="PANTHER" id="PTHR44757:SF2">
    <property type="entry name" value="BIOFILM ARCHITECTURE MAINTENANCE PROTEIN MBAA"/>
    <property type="match status" value="1"/>
</dbReference>
<dbReference type="Proteomes" id="UP000540989">
    <property type="component" value="Unassembled WGS sequence"/>
</dbReference>
<dbReference type="PANTHER" id="PTHR44757">
    <property type="entry name" value="DIGUANYLATE CYCLASE DGCP"/>
    <property type="match status" value="1"/>
</dbReference>
<feature type="domain" description="EAL" evidence="3">
    <location>
        <begin position="638"/>
        <end position="892"/>
    </location>
</feature>
<dbReference type="EMBL" id="JACHIP010000003">
    <property type="protein sequence ID" value="MBB5057951.1"/>
    <property type="molecule type" value="Genomic_DNA"/>
</dbReference>
<dbReference type="Pfam" id="PF00990">
    <property type="entry name" value="GGDEF"/>
    <property type="match status" value="1"/>
</dbReference>
<dbReference type="InterPro" id="IPR043128">
    <property type="entry name" value="Rev_trsase/Diguanyl_cyclase"/>
</dbReference>
<dbReference type="InterPro" id="IPR035919">
    <property type="entry name" value="EAL_sf"/>
</dbReference>
<dbReference type="InterPro" id="IPR029787">
    <property type="entry name" value="Nucleotide_cyclase"/>
</dbReference>
<evidence type="ECO:0000259" key="3">
    <source>
        <dbReference type="PROSITE" id="PS50883"/>
    </source>
</evidence>
<reference evidence="5 6" key="1">
    <citation type="submission" date="2020-08" db="EMBL/GenBank/DDBJ databases">
        <title>Genomic Encyclopedia of Type Strains, Phase IV (KMG-V): Genome sequencing to study the core and pangenomes of soil and plant-associated prokaryotes.</title>
        <authorList>
            <person name="Whitman W."/>
        </authorList>
    </citation>
    <scope>NUCLEOTIDE SEQUENCE [LARGE SCALE GENOMIC DNA]</scope>
    <source>
        <strain evidence="5 6">M8UP14</strain>
    </source>
</reference>
<dbReference type="Pfam" id="PF00563">
    <property type="entry name" value="EAL"/>
    <property type="match status" value="1"/>
</dbReference>
<dbReference type="SMART" id="SM00267">
    <property type="entry name" value="GGDEF"/>
    <property type="match status" value="1"/>
</dbReference>
<dbReference type="InterPro" id="IPR001633">
    <property type="entry name" value="EAL_dom"/>
</dbReference>
<keyword evidence="2" id="KW-1133">Transmembrane helix</keyword>
<dbReference type="FunFam" id="3.20.20.450:FF:000001">
    <property type="entry name" value="Cyclic di-GMP phosphodiesterase yahA"/>
    <property type="match status" value="1"/>
</dbReference>
<evidence type="ECO:0000313" key="6">
    <source>
        <dbReference type="Proteomes" id="UP000540989"/>
    </source>
</evidence>
<dbReference type="NCBIfam" id="TIGR00254">
    <property type="entry name" value="GGDEF"/>
    <property type="match status" value="1"/>
</dbReference>
<dbReference type="Gene3D" id="3.30.70.270">
    <property type="match status" value="1"/>
</dbReference>
<accession>A0A7W7ZDK2</accession>
<dbReference type="GO" id="GO:0071111">
    <property type="term" value="F:cyclic-guanylate-specific phosphodiesterase activity"/>
    <property type="evidence" value="ECO:0007669"/>
    <property type="project" value="UniProtKB-EC"/>
</dbReference>
<feature type="transmembrane region" description="Helical" evidence="2">
    <location>
        <begin position="424"/>
        <end position="444"/>
    </location>
</feature>
<dbReference type="PROSITE" id="PS50887">
    <property type="entry name" value="GGDEF"/>
    <property type="match status" value="1"/>
</dbReference>
<evidence type="ECO:0000313" key="5">
    <source>
        <dbReference type="EMBL" id="MBB5057951.1"/>
    </source>
</evidence>
<evidence type="ECO:0000256" key="1">
    <source>
        <dbReference type="ARBA" id="ARBA00051114"/>
    </source>
</evidence>
<dbReference type="GO" id="GO:0071732">
    <property type="term" value="P:cellular response to nitric oxide"/>
    <property type="evidence" value="ECO:0007669"/>
    <property type="project" value="UniProtKB-ARBA"/>
</dbReference>
<dbReference type="InterPro" id="IPR052155">
    <property type="entry name" value="Biofilm_reg_signaling"/>
</dbReference>
<dbReference type="CDD" id="cd01949">
    <property type="entry name" value="GGDEF"/>
    <property type="match status" value="1"/>
</dbReference>
<comment type="caution">
    <text evidence="5">The sequence shown here is derived from an EMBL/GenBank/DDBJ whole genome shotgun (WGS) entry which is preliminary data.</text>
</comment>
<organism evidence="5 6">
    <name type="scientific">Granulicella aggregans</name>
    <dbReference type="NCBI Taxonomy" id="474949"/>
    <lineage>
        <taxon>Bacteria</taxon>
        <taxon>Pseudomonadati</taxon>
        <taxon>Acidobacteriota</taxon>
        <taxon>Terriglobia</taxon>
        <taxon>Terriglobales</taxon>
        <taxon>Acidobacteriaceae</taxon>
        <taxon>Granulicella</taxon>
    </lineage>
</organism>
<keyword evidence="6" id="KW-1185">Reference proteome</keyword>